<gene>
    <name evidence="1" type="ORF">S01H1_14161</name>
</gene>
<protein>
    <submittedName>
        <fullName evidence="1">Uncharacterized protein</fullName>
    </submittedName>
</protein>
<sequence>MLLEACLRHDHAEIASCGAHFFNGSSVPVVPGFVPVSGALSVGGGTYVTAGVGIGLEEATVGGRAGVSMGW</sequence>
<dbReference type="AlphaFoldDB" id="X0T3I5"/>
<evidence type="ECO:0000313" key="1">
    <source>
        <dbReference type="EMBL" id="GAF81911.1"/>
    </source>
</evidence>
<dbReference type="EMBL" id="BARS01007349">
    <property type="protein sequence ID" value="GAF81911.1"/>
    <property type="molecule type" value="Genomic_DNA"/>
</dbReference>
<organism evidence="1">
    <name type="scientific">marine sediment metagenome</name>
    <dbReference type="NCBI Taxonomy" id="412755"/>
    <lineage>
        <taxon>unclassified sequences</taxon>
        <taxon>metagenomes</taxon>
        <taxon>ecological metagenomes</taxon>
    </lineage>
</organism>
<proteinExistence type="predicted"/>
<reference evidence="1" key="1">
    <citation type="journal article" date="2014" name="Front. Microbiol.">
        <title>High frequency of phylogenetically diverse reductive dehalogenase-homologous genes in deep subseafloor sedimentary metagenomes.</title>
        <authorList>
            <person name="Kawai M."/>
            <person name="Futagami T."/>
            <person name="Toyoda A."/>
            <person name="Takaki Y."/>
            <person name="Nishi S."/>
            <person name="Hori S."/>
            <person name="Arai W."/>
            <person name="Tsubouchi T."/>
            <person name="Morono Y."/>
            <person name="Uchiyama I."/>
            <person name="Ito T."/>
            <person name="Fujiyama A."/>
            <person name="Inagaki F."/>
            <person name="Takami H."/>
        </authorList>
    </citation>
    <scope>NUCLEOTIDE SEQUENCE</scope>
    <source>
        <strain evidence="1">Expedition CK06-06</strain>
    </source>
</reference>
<name>X0T3I5_9ZZZZ</name>
<accession>X0T3I5</accession>
<comment type="caution">
    <text evidence="1">The sequence shown here is derived from an EMBL/GenBank/DDBJ whole genome shotgun (WGS) entry which is preliminary data.</text>
</comment>